<dbReference type="SUPFAM" id="SSF53335">
    <property type="entry name" value="S-adenosyl-L-methionine-dependent methyltransferases"/>
    <property type="match status" value="1"/>
</dbReference>
<name>A0A5C6S4X4_9BACT</name>
<reference evidence="5 6" key="1">
    <citation type="submission" date="2019-08" db="EMBL/GenBank/DDBJ databases">
        <title>Genome of Phaeodactylibacter luteus.</title>
        <authorList>
            <person name="Bowman J.P."/>
        </authorList>
    </citation>
    <scope>NUCLEOTIDE SEQUENCE [LARGE SCALE GENOMIC DNA]</scope>
    <source>
        <strain evidence="5 6">KCTC 42180</strain>
    </source>
</reference>
<evidence type="ECO:0000259" key="4">
    <source>
        <dbReference type="Pfam" id="PF08241"/>
    </source>
</evidence>
<keyword evidence="3 5" id="KW-0808">Transferase</keyword>
<dbReference type="GO" id="GO:0008757">
    <property type="term" value="F:S-adenosylmethionine-dependent methyltransferase activity"/>
    <property type="evidence" value="ECO:0007669"/>
    <property type="project" value="InterPro"/>
</dbReference>
<sequence>MNYKLLFPTYRNRYTFVRRKLEELSEGGAFGLALNLGTGEGDYDHMVSRFCTTLIACDINEADVAYAQKLNQGVPNLSYRVENALALSFPDNHFDLITSVDVIEHVGQPARMMEEVQRVLKPGGAALITFPNLDFPLTYDPINRLLRWLGQGKIAQGAYAFGHEYLVSGSDFRGWAKNYGLEVVEEHNLSGHLIGLLEMYWTGVIQRLFKANATNLKEQPDNGLALRPTTKEPALAKLTDSIIALDRALFGKARHAVGKGFLVRKPHPVEAQASLASIKQEI</sequence>
<dbReference type="InterPro" id="IPR013216">
    <property type="entry name" value="Methyltransf_11"/>
</dbReference>
<comment type="similarity">
    <text evidence="1">Belongs to the methyltransferase superfamily.</text>
</comment>
<dbReference type="PANTHER" id="PTHR44942">
    <property type="entry name" value="METHYLTRANSF_11 DOMAIN-CONTAINING PROTEIN"/>
    <property type="match status" value="1"/>
</dbReference>
<dbReference type="PANTHER" id="PTHR44942:SF4">
    <property type="entry name" value="METHYLTRANSFERASE TYPE 11 DOMAIN-CONTAINING PROTEIN"/>
    <property type="match status" value="1"/>
</dbReference>
<keyword evidence="6" id="KW-1185">Reference proteome</keyword>
<accession>A0A5C6S4X4</accession>
<evidence type="ECO:0000313" key="5">
    <source>
        <dbReference type="EMBL" id="TXB69546.1"/>
    </source>
</evidence>
<dbReference type="EMBL" id="VOOR01000002">
    <property type="protein sequence ID" value="TXB69546.1"/>
    <property type="molecule type" value="Genomic_DNA"/>
</dbReference>
<dbReference type="AlphaFoldDB" id="A0A5C6S4X4"/>
<keyword evidence="2 5" id="KW-0489">Methyltransferase</keyword>
<comment type="caution">
    <text evidence="5">The sequence shown here is derived from an EMBL/GenBank/DDBJ whole genome shotgun (WGS) entry which is preliminary data.</text>
</comment>
<gene>
    <name evidence="5" type="ORF">FRY97_01675</name>
</gene>
<dbReference type="InterPro" id="IPR029063">
    <property type="entry name" value="SAM-dependent_MTases_sf"/>
</dbReference>
<dbReference type="Gene3D" id="3.40.50.150">
    <property type="entry name" value="Vaccinia Virus protein VP39"/>
    <property type="match status" value="1"/>
</dbReference>
<evidence type="ECO:0000313" key="6">
    <source>
        <dbReference type="Proteomes" id="UP000321580"/>
    </source>
</evidence>
<dbReference type="Pfam" id="PF08241">
    <property type="entry name" value="Methyltransf_11"/>
    <property type="match status" value="1"/>
</dbReference>
<evidence type="ECO:0000256" key="2">
    <source>
        <dbReference type="ARBA" id="ARBA00022603"/>
    </source>
</evidence>
<dbReference type="GO" id="GO:0032259">
    <property type="term" value="P:methylation"/>
    <property type="evidence" value="ECO:0007669"/>
    <property type="project" value="UniProtKB-KW"/>
</dbReference>
<protein>
    <submittedName>
        <fullName evidence="5">Class I SAM-dependent methyltransferase</fullName>
    </submittedName>
</protein>
<dbReference type="CDD" id="cd02440">
    <property type="entry name" value="AdoMet_MTases"/>
    <property type="match status" value="1"/>
</dbReference>
<evidence type="ECO:0000256" key="1">
    <source>
        <dbReference type="ARBA" id="ARBA00008361"/>
    </source>
</evidence>
<dbReference type="OrthoDB" id="3896938at2"/>
<feature type="domain" description="Methyltransferase type 11" evidence="4">
    <location>
        <begin position="34"/>
        <end position="127"/>
    </location>
</feature>
<dbReference type="RefSeq" id="WP_147165678.1">
    <property type="nucleotide sequence ID" value="NZ_VOOR01000002.1"/>
</dbReference>
<dbReference type="InterPro" id="IPR051052">
    <property type="entry name" value="Diverse_substrate_MTase"/>
</dbReference>
<dbReference type="Proteomes" id="UP000321580">
    <property type="component" value="Unassembled WGS sequence"/>
</dbReference>
<proteinExistence type="inferred from homology"/>
<evidence type="ECO:0000256" key="3">
    <source>
        <dbReference type="ARBA" id="ARBA00022679"/>
    </source>
</evidence>
<organism evidence="5 6">
    <name type="scientific">Phaeodactylibacter luteus</name>
    <dbReference type="NCBI Taxonomy" id="1564516"/>
    <lineage>
        <taxon>Bacteria</taxon>
        <taxon>Pseudomonadati</taxon>
        <taxon>Bacteroidota</taxon>
        <taxon>Saprospiria</taxon>
        <taxon>Saprospirales</taxon>
        <taxon>Haliscomenobacteraceae</taxon>
        <taxon>Phaeodactylibacter</taxon>
    </lineage>
</organism>